<name>A0A8J2PYE1_9HEXA</name>
<comment type="caution">
    <text evidence="2">The sequence shown here is derived from an EMBL/GenBank/DDBJ whole genome shotgun (WGS) entry which is preliminary data.</text>
</comment>
<dbReference type="CDD" id="cd06543">
    <property type="entry name" value="GH18_PF-ChiA-like"/>
    <property type="match status" value="1"/>
</dbReference>
<evidence type="ECO:0000256" key="1">
    <source>
        <dbReference type="SAM" id="SignalP"/>
    </source>
</evidence>
<feature type="signal peptide" evidence="1">
    <location>
        <begin position="1"/>
        <end position="16"/>
    </location>
</feature>
<sequence>MKLFLLVLGVFAAASAAGPKFAPYFDLTLENGPTLLDIATKSNQKSFTLAFALGSHAGCVPMWGGMVPLDDPQIIAGIRELQRQGGEFIVATGGAMGPYLEHFCQTSDDLFNAYKTILDTVGTDHLDIDVEAPLNLDLVNKALARLQRERPATTLSYTLMIQGEDYGLTPALGVEVLKSAKANGVRVDVVNAMTMEFGGTSPTWGETVVGAARSVLRQIKEEVWPEKSEAELKKMLGITPMIGRNYNGRVLETSDARYVVQWANDNQIGYLGFWSSARDNGGCPGAVSPHCSGASQQSEFEFTRIFQGFRG</sequence>
<accession>A0A8J2PYE1</accession>
<evidence type="ECO:0000313" key="2">
    <source>
        <dbReference type="EMBL" id="CAG7832947.1"/>
    </source>
</evidence>
<keyword evidence="1" id="KW-0732">Signal</keyword>
<dbReference type="EMBL" id="CAJVCH010567771">
    <property type="protein sequence ID" value="CAG7832947.1"/>
    <property type="molecule type" value="Genomic_DNA"/>
</dbReference>
<feature type="chain" id="PRO_5035240347" description="Chitinase" evidence="1">
    <location>
        <begin position="17"/>
        <end position="311"/>
    </location>
</feature>
<dbReference type="AlphaFoldDB" id="A0A8J2PYE1"/>
<reference evidence="2" key="1">
    <citation type="submission" date="2021-06" db="EMBL/GenBank/DDBJ databases">
        <authorList>
            <person name="Hodson N. C."/>
            <person name="Mongue J. A."/>
            <person name="Jaron S. K."/>
        </authorList>
    </citation>
    <scope>NUCLEOTIDE SEQUENCE</scope>
</reference>
<dbReference type="PANTHER" id="PTHR42976:SF1">
    <property type="entry name" value="GH18 DOMAIN-CONTAINING PROTEIN-RELATED"/>
    <property type="match status" value="1"/>
</dbReference>
<evidence type="ECO:0008006" key="4">
    <source>
        <dbReference type="Google" id="ProtNLM"/>
    </source>
</evidence>
<dbReference type="InterPro" id="IPR052750">
    <property type="entry name" value="GH18_Chitinase"/>
</dbReference>
<organism evidence="2 3">
    <name type="scientific">Allacma fusca</name>
    <dbReference type="NCBI Taxonomy" id="39272"/>
    <lineage>
        <taxon>Eukaryota</taxon>
        <taxon>Metazoa</taxon>
        <taxon>Ecdysozoa</taxon>
        <taxon>Arthropoda</taxon>
        <taxon>Hexapoda</taxon>
        <taxon>Collembola</taxon>
        <taxon>Symphypleona</taxon>
        <taxon>Sminthuridae</taxon>
        <taxon>Allacma</taxon>
    </lineage>
</organism>
<gene>
    <name evidence="2" type="ORF">AFUS01_LOCUS42601</name>
</gene>
<dbReference type="OrthoDB" id="8248922at2759"/>
<proteinExistence type="predicted"/>
<dbReference type="Proteomes" id="UP000708208">
    <property type="component" value="Unassembled WGS sequence"/>
</dbReference>
<evidence type="ECO:0000313" key="3">
    <source>
        <dbReference type="Proteomes" id="UP000708208"/>
    </source>
</evidence>
<dbReference type="PANTHER" id="PTHR42976">
    <property type="entry name" value="BIFUNCTIONAL CHITINASE/LYSOZYME-RELATED"/>
    <property type="match status" value="1"/>
</dbReference>
<protein>
    <recommendedName>
        <fullName evidence="4">Chitinase</fullName>
    </recommendedName>
</protein>
<keyword evidence="3" id="KW-1185">Reference proteome</keyword>